<dbReference type="EMBL" id="JAUEPU010000026">
    <property type="protein sequence ID" value="KAK0493159.1"/>
    <property type="molecule type" value="Genomic_DNA"/>
</dbReference>
<protein>
    <submittedName>
        <fullName evidence="1">Uncharacterized protein</fullName>
    </submittedName>
</protein>
<sequence>MIQAHLRAAGHSKEHIQALFKPEDKQDVPLTYALLKDIWSLPEDATSVKPGFLAAQKAIRFFPSLLFMDIGIMIKNAFFCVAKAKIDNPGGSFYIILLGTDQLKQLFGILHSIVGNDANLDVLQLVIHLTGTTKVANILAKHPEWDCTPQRLRLPAITQDEVEVSNSKFDHINPASW</sequence>
<keyword evidence="2" id="KW-1185">Reference proteome</keyword>
<evidence type="ECO:0000313" key="1">
    <source>
        <dbReference type="EMBL" id="KAK0493159.1"/>
    </source>
</evidence>
<comment type="caution">
    <text evidence="1">The sequence shown here is derived from an EMBL/GenBank/DDBJ whole genome shotgun (WGS) entry which is preliminary data.</text>
</comment>
<gene>
    <name evidence="1" type="ORF">EDD18DRAFT_1357098</name>
</gene>
<dbReference type="Proteomes" id="UP001175228">
    <property type="component" value="Unassembled WGS sequence"/>
</dbReference>
<dbReference type="AlphaFoldDB" id="A0AA39Q0S6"/>
<evidence type="ECO:0000313" key="2">
    <source>
        <dbReference type="Proteomes" id="UP001175228"/>
    </source>
</evidence>
<accession>A0AA39Q0S6</accession>
<reference evidence="1" key="1">
    <citation type="submission" date="2023-06" db="EMBL/GenBank/DDBJ databases">
        <authorList>
            <consortium name="Lawrence Berkeley National Laboratory"/>
            <person name="Ahrendt S."/>
            <person name="Sahu N."/>
            <person name="Indic B."/>
            <person name="Wong-Bajracharya J."/>
            <person name="Merenyi Z."/>
            <person name="Ke H.-M."/>
            <person name="Monk M."/>
            <person name="Kocsube S."/>
            <person name="Drula E."/>
            <person name="Lipzen A."/>
            <person name="Balint B."/>
            <person name="Henrissat B."/>
            <person name="Andreopoulos B."/>
            <person name="Martin F.M."/>
            <person name="Harder C.B."/>
            <person name="Rigling D."/>
            <person name="Ford K.L."/>
            <person name="Foster G.D."/>
            <person name="Pangilinan J."/>
            <person name="Papanicolaou A."/>
            <person name="Barry K."/>
            <person name="LaButti K."/>
            <person name="Viragh M."/>
            <person name="Koriabine M."/>
            <person name="Yan M."/>
            <person name="Riley R."/>
            <person name="Champramary S."/>
            <person name="Plett K.L."/>
            <person name="Tsai I.J."/>
            <person name="Slot J."/>
            <person name="Sipos G."/>
            <person name="Plett J."/>
            <person name="Nagy L.G."/>
            <person name="Grigoriev I.V."/>
        </authorList>
    </citation>
    <scope>NUCLEOTIDE SEQUENCE</scope>
    <source>
        <strain evidence="1">HWK02</strain>
    </source>
</reference>
<organism evidence="1 2">
    <name type="scientific">Armillaria luteobubalina</name>
    <dbReference type="NCBI Taxonomy" id="153913"/>
    <lineage>
        <taxon>Eukaryota</taxon>
        <taxon>Fungi</taxon>
        <taxon>Dikarya</taxon>
        <taxon>Basidiomycota</taxon>
        <taxon>Agaricomycotina</taxon>
        <taxon>Agaricomycetes</taxon>
        <taxon>Agaricomycetidae</taxon>
        <taxon>Agaricales</taxon>
        <taxon>Marasmiineae</taxon>
        <taxon>Physalacriaceae</taxon>
        <taxon>Armillaria</taxon>
    </lineage>
</organism>
<proteinExistence type="predicted"/>
<name>A0AA39Q0S6_9AGAR</name>